<proteinExistence type="predicted"/>
<dbReference type="Proteomes" id="UP001432401">
    <property type="component" value="Unassembled WGS sequence"/>
</dbReference>
<organism evidence="2 3">
    <name type="scientific">Nocardiopsis tropica</name>
    <dbReference type="NCBI Taxonomy" id="109330"/>
    <lineage>
        <taxon>Bacteria</taxon>
        <taxon>Bacillati</taxon>
        <taxon>Actinomycetota</taxon>
        <taxon>Actinomycetes</taxon>
        <taxon>Streptosporangiales</taxon>
        <taxon>Nocardiopsidaceae</taxon>
        <taxon>Nocardiopsis</taxon>
    </lineage>
</organism>
<evidence type="ECO:0000256" key="1">
    <source>
        <dbReference type="SAM" id="MobiDB-lite"/>
    </source>
</evidence>
<keyword evidence="3" id="KW-1185">Reference proteome</keyword>
<sequence length="121" mass="11973">MALTVPHSSEGSPHAPSAPRRVASAVAAVLSGTLLAPAPASDAAPDCDTYTHANAPDLGMAACGDPIGQGQTFRAAVTCGRAPDVKGAWATVGRGGHEVSRGRCARFGSGVGANGVDERPV</sequence>
<accession>A0ABV1ZSG3</accession>
<name>A0ABV1ZSG3_9ACTN</name>
<dbReference type="RefSeq" id="WP_344184041.1">
    <property type="nucleotide sequence ID" value="NZ_JBEQNA010000005.1"/>
</dbReference>
<gene>
    <name evidence="2" type="ORF">ABUK86_09415</name>
</gene>
<feature type="compositionally biased region" description="Polar residues" evidence="1">
    <location>
        <begin position="1"/>
        <end position="11"/>
    </location>
</feature>
<feature type="region of interest" description="Disordered" evidence="1">
    <location>
        <begin position="1"/>
        <end position="20"/>
    </location>
</feature>
<reference evidence="2 3" key="1">
    <citation type="submission" date="2024-06" db="EMBL/GenBank/DDBJ databases">
        <authorList>
            <person name="Bataeva Y.V."/>
            <person name="Grigorian L.N."/>
            <person name="Solomentsev V.I."/>
        </authorList>
    </citation>
    <scope>NUCLEOTIDE SEQUENCE [LARGE SCALE GENOMIC DNA]</scope>
    <source>
        <strain evidence="3">SCPM-O-B-12605 (RCAM04882)</strain>
    </source>
</reference>
<comment type="caution">
    <text evidence="2">The sequence shown here is derived from an EMBL/GenBank/DDBJ whole genome shotgun (WGS) entry which is preliminary data.</text>
</comment>
<protein>
    <recommendedName>
        <fullName evidence="4">Secreted protein</fullName>
    </recommendedName>
</protein>
<evidence type="ECO:0000313" key="2">
    <source>
        <dbReference type="EMBL" id="MES0833994.1"/>
    </source>
</evidence>
<evidence type="ECO:0000313" key="3">
    <source>
        <dbReference type="Proteomes" id="UP001432401"/>
    </source>
</evidence>
<evidence type="ECO:0008006" key="4">
    <source>
        <dbReference type="Google" id="ProtNLM"/>
    </source>
</evidence>
<dbReference type="EMBL" id="JBEQNB010000004">
    <property type="protein sequence ID" value="MES0833994.1"/>
    <property type="molecule type" value="Genomic_DNA"/>
</dbReference>